<feature type="compositionally biased region" description="Basic and acidic residues" evidence="1">
    <location>
        <begin position="62"/>
        <end position="110"/>
    </location>
</feature>
<dbReference type="AlphaFoldDB" id="A0AAN8SBY3"/>
<name>A0AAN8SBY3_POLSC</name>
<feature type="region of interest" description="Disordered" evidence="1">
    <location>
        <begin position="1"/>
        <end position="36"/>
    </location>
</feature>
<feature type="compositionally biased region" description="Basic and acidic residues" evidence="1">
    <location>
        <begin position="13"/>
        <end position="27"/>
    </location>
</feature>
<evidence type="ECO:0000313" key="2">
    <source>
        <dbReference type="EMBL" id="KAK6643848.1"/>
    </source>
</evidence>
<evidence type="ECO:0000256" key="1">
    <source>
        <dbReference type="SAM" id="MobiDB-lite"/>
    </source>
</evidence>
<reference evidence="2 3" key="1">
    <citation type="submission" date="2023-10" db="EMBL/GenBank/DDBJ databases">
        <title>Genomes of two closely related lineages of the louse Polyplax serrata with different host specificities.</title>
        <authorList>
            <person name="Martinu J."/>
            <person name="Tarabai H."/>
            <person name="Stefka J."/>
            <person name="Hypsa V."/>
        </authorList>
    </citation>
    <scope>NUCLEOTIDE SEQUENCE [LARGE SCALE GENOMIC DNA]</scope>
    <source>
        <strain evidence="2">HR10_N</strain>
    </source>
</reference>
<accession>A0AAN8SBY3</accession>
<gene>
    <name evidence="2" type="ORF">RUM43_000111</name>
</gene>
<organism evidence="2 3">
    <name type="scientific">Polyplax serrata</name>
    <name type="common">Common mouse louse</name>
    <dbReference type="NCBI Taxonomy" id="468196"/>
    <lineage>
        <taxon>Eukaryota</taxon>
        <taxon>Metazoa</taxon>
        <taxon>Ecdysozoa</taxon>
        <taxon>Arthropoda</taxon>
        <taxon>Hexapoda</taxon>
        <taxon>Insecta</taxon>
        <taxon>Pterygota</taxon>
        <taxon>Neoptera</taxon>
        <taxon>Paraneoptera</taxon>
        <taxon>Psocodea</taxon>
        <taxon>Troctomorpha</taxon>
        <taxon>Phthiraptera</taxon>
        <taxon>Anoplura</taxon>
        <taxon>Polyplacidae</taxon>
        <taxon>Polyplax</taxon>
    </lineage>
</organism>
<evidence type="ECO:0000313" key="3">
    <source>
        <dbReference type="Proteomes" id="UP001372834"/>
    </source>
</evidence>
<sequence>MEEEETVSGSLKNDCKIPEGMERRGTQDDGVSPALKFYPQHKGFAGKSKLHIKQLENSSRSKRNEITKRKLDEDKNDKEEVKESKRKKAESWKMTKVRRELHEVEKKTLK</sequence>
<dbReference type="EMBL" id="JAWJWE010000001">
    <property type="protein sequence ID" value="KAK6643848.1"/>
    <property type="molecule type" value="Genomic_DNA"/>
</dbReference>
<dbReference type="Proteomes" id="UP001372834">
    <property type="component" value="Unassembled WGS sequence"/>
</dbReference>
<proteinExistence type="predicted"/>
<feature type="region of interest" description="Disordered" evidence="1">
    <location>
        <begin position="48"/>
        <end position="110"/>
    </location>
</feature>
<comment type="caution">
    <text evidence="2">The sequence shown here is derived from an EMBL/GenBank/DDBJ whole genome shotgun (WGS) entry which is preliminary data.</text>
</comment>
<protein>
    <submittedName>
        <fullName evidence="2">Uncharacterized protein</fullName>
    </submittedName>
</protein>